<feature type="transmembrane region" description="Helical" evidence="1">
    <location>
        <begin position="54"/>
        <end position="75"/>
    </location>
</feature>
<dbReference type="InterPro" id="IPR051311">
    <property type="entry name" value="DedA_domain"/>
</dbReference>
<dbReference type="RefSeq" id="WP_310094432.1">
    <property type="nucleotide sequence ID" value="NZ_JAVDTT010000003.1"/>
</dbReference>
<comment type="caution">
    <text evidence="3">The sequence shown here is derived from an EMBL/GenBank/DDBJ whole genome shotgun (WGS) entry which is preliminary data.</text>
</comment>
<protein>
    <submittedName>
        <fullName evidence="3">Membrane protein YqaA with SNARE-associated domain</fullName>
    </submittedName>
</protein>
<evidence type="ECO:0000313" key="4">
    <source>
        <dbReference type="Proteomes" id="UP001254759"/>
    </source>
</evidence>
<keyword evidence="1" id="KW-0812">Transmembrane</keyword>
<name>A0ABU1RUI1_9GAMM</name>
<feature type="transmembrane region" description="Helical" evidence="1">
    <location>
        <begin position="181"/>
        <end position="199"/>
    </location>
</feature>
<evidence type="ECO:0000256" key="1">
    <source>
        <dbReference type="SAM" id="Phobius"/>
    </source>
</evidence>
<keyword evidence="4" id="KW-1185">Reference proteome</keyword>
<dbReference type="PANTHER" id="PTHR42709:SF11">
    <property type="entry name" value="DEDA FAMILY PROTEIN"/>
    <property type="match status" value="1"/>
</dbReference>
<keyword evidence="1" id="KW-1133">Transmembrane helix</keyword>
<gene>
    <name evidence="3" type="ORF">J2W94_002725</name>
</gene>
<reference evidence="3 4" key="1">
    <citation type="submission" date="2023-07" db="EMBL/GenBank/DDBJ databases">
        <title>Sorghum-associated microbial communities from plants grown in Nebraska, USA.</title>
        <authorList>
            <person name="Schachtman D."/>
        </authorList>
    </citation>
    <scope>NUCLEOTIDE SEQUENCE [LARGE SCALE GENOMIC DNA]</scope>
    <source>
        <strain evidence="3 4">BE107</strain>
    </source>
</reference>
<organism evidence="3 4">
    <name type="scientific">Pseudoxanthomonas sacheonensis</name>
    <dbReference type="NCBI Taxonomy" id="443615"/>
    <lineage>
        <taxon>Bacteria</taxon>
        <taxon>Pseudomonadati</taxon>
        <taxon>Pseudomonadota</taxon>
        <taxon>Gammaproteobacteria</taxon>
        <taxon>Lysobacterales</taxon>
        <taxon>Lysobacteraceae</taxon>
        <taxon>Pseudoxanthomonas</taxon>
    </lineage>
</organism>
<dbReference type="Pfam" id="PF09335">
    <property type="entry name" value="VTT_dom"/>
    <property type="match status" value="1"/>
</dbReference>
<dbReference type="EMBL" id="JAVDTT010000003">
    <property type="protein sequence ID" value="MDR6842431.1"/>
    <property type="molecule type" value="Genomic_DNA"/>
</dbReference>
<proteinExistence type="predicted"/>
<sequence length="204" mass="22220">MKIFGPLYARAIQWAQHRHAPRMLAGLSFVEAIIFPVPPEVMLAPMSLAQPKRALWFATLSLIGSLAGALVGYALGHYAFEALKPVIEWLGWSAGINEQVTHLRQVVAESPWKAFWLLVLAGFTPIPLKIFTWASGIVGVPLLPFLASMLVGRGKRLYLVAGAIKLGGARAEAALHRWIEPIGWVSTVVLVALIGWLVWKANGG</sequence>
<dbReference type="PANTHER" id="PTHR42709">
    <property type="entry name" value="ALKALINE PHOSPHATASE LIKE PROTEIN"/>
    <property type="match status" value="1"/>
</dbReference>
<dbReference type="InterPro" id="IPR032816">
    <property type="entry name" value="VTT_dom"/>
</dbReference>
<feature type="transmembrane region" description="Helical" evidence="1">
    <location>
        <begin position="130"/>
        <end position="150"/>
    </location>
</feature>
<keyword evidence="1" id="KW-0472">Membrane</keyword>
<evidence type="ECO:0000313" key="3">
    <source>
        <dbReference type="EMBL" id="MDR6842431.1"/>
    </source>
</evidence>
<accession>A0ABU1RUI1</accession>
<feature type="domain" description="VTT" evidence="2">
    <location>
        <begin position="41"/>
        <end position="163"/>
    </location>
</feature>
<evidence type="ECO:0000259" key="2">
    <source>
        <dbReference type="Pfam" id="PF09335"/>
    </source>
</evidence>
<dbReference type="Proteomes" id="UP001254759">
    <property type="component" value="Unassembled WGS sequence"/>
</dbReference>